<dbReference type="RefSeq" id="WP_185691567.1">
    <property type="nucleotide sequence ID" value="NZ_JACHVA010000038.1"/>
</dbReference>
<keyword evidence="8 17" id="KW-0812">Transmembrane</keyword>
<evidence type="ECO:0000313" key="22">
    <source>
        <dbReference type="Proteomes" id="UP000525652"/>
    </source>
</evidence>
<evidence type="ECO:0000256" key="5">
    <source>
        <dbReference type="ARBA" id="ARBA00022475"/>
    </source>
</evidence>
<evidence type="ECO:0000256" key="1">
    <source>
        <dbReference type="ARBA" id="ARBA00004651"/>
    </source>
</evidence>
<dbReference type="FunFam" id="1.20.210.10:FF:000006">
    <property type="entry name" value="Cytochrome c oxidase subunit 1"/>
    <property type="match status" value="1"/>
</dbReference>
<evidence type="ECO:0000256" key="6">
    <source>
        <dbReference type="ARBA" id="ARBA00022617"/>
    </source>
</evidence>
<dbReference type="EMBL" id="JACHVA010000038">
    <property type="protein sequence ID" value="MBC2600830.1"/>
    <property type="molecule type" value="Genomic_DNA"/>
</dbReference>
<name>A0A7X1E2U3_9BACT</name>
<dbReference type="GO" id="GO:0015990">
    <property type="term" value="P:electron transport coupled proton transport"/>
    <property type="evidence" value="ECO:0007669"/>
    <property type="project" value="InterPro"/>
</dbReference>
<dbReference type="Proteomes" id="UP000525652">
    <property type="component" value="Unassembled WGS sequence"/>
</dbReference>
<feature type="compositionally biased region" description="Polar residues" evidence="19">
    <location>
        <begin position="1"/>
        <end position="10"/>
    </location>
</feature>
<evidence type="ECO:0000256" key="13">
    <source>
        <dbReference type="ARBA" id="ARBA00023004"/>
    </source>
</evidence>
<dbReference type="InterPro" id="IPR014241">
    <property type="entry name" value="Cyt_c_oxidase_su1_bac"/>
</dbReference>
<dbReference type="GO" id="GO:0004129">
    <property type="term" value="F:cytochrome-c oxidase activity"/>
    <property type="evidence" value="ECO:0007669"/>
    <property type="project" value="UniProtKB-EC"/>
</dbReference>
<dbReference type="PANTHER" id="PTHR10422">
    <property type="entry name" value="CYTOCHROME C OXIDASE SUBUNIT 1"/>
    <property type="match status" value="1"/>
</dbReference>
<keyword evidence="14 18" id="KW-0186">Copper</keyword>
<comment type="function">
    <text evidence="18">Cytochrome c oxidase is the component of the respiratory chain that catalyzes the reduction of oxygen to water. Subunits 1-3 form the functional core of the enzyme complex. CO I is the catalytic subunit of the enzyme. Electrons originating in cytochrome c are transferred via the copper A center of subunit 2 and heme A of subunit 1 to the bimetallic center formed by heme A3 and copper B.</text>
</comment>
<comment type="catalytic activity">
    <reaction evidence="16 18">
        <text>4 Fe(II)-[cytochrome c] + O2 + 8 H(+)(in) = 4 Fe(III)-[cytochrome c] + 2 H2O + 4 H(+)(out)</text>
        <dbReference type="Rhea" id="RHEA:11436"/>
        <dbReference type="Rhea" id="RHEA-COMP:10350"/>
        <dbReference type="Rhea" id="RHEA-COMP:14399"/>
        <dbReference type="ChEBI" id="CHEBI:15377"/>
        <dbReference type="ChEBI" id="CHEBI:15378"/>
        <dbReference type="ChEBI" id="CHEBI:15379"/>
        <dbReference type="ChEBI" id="CHEBI:29033"/>
        <dbReference type="ChEBI" id="CHEBI:29034"/>
        <dbReference type="EC" id="7.1.1.9"/>
    </reaction>
</comment>
<comment type="subcellular location">
    <subcellularLocation>
        <location evidence="1 18">Cell membrane</location>
        <topology evidence="1 18">Multi-pass membrane protein</topology>
    </subcellularLocation>
</comment>
<keyword evidence="9 18" id="KW-0479">Metal-binding</keyword>
<feature type="transmembrane region" description="Helical" evidence="18">
    <location>
        <begin position="318"/>
        <end position="339"/>
    </location>
</feature>
<dbReference type="EC" id="7.1.1.9" evidence="18"/>
<feature type="transmembrane region" description="Helical" evidence="18">
    <location>
        <begin position="351"/>
        <end position="375"/>
    </location>
</feature>
<evidence type="ECO:0000256" key="17">
    <source>
        <dbReference type="RuleBase" id="RU000370"/>
    </source>
</evidence>
<dbReference type="GO" id="GO:0022904">
    <property type="term" value="P:respiratory electron transport chain"/>
    <property type="evidence" value="ECO:0007669"/>
    <property type="project" value="TreeGrafter"/>
</dbReference>
<protein>
    <recommendedName>
        <fullName evidence="18">Cytochrome c oxidase subunit 1</fullName>
        <ecNumber evidence="18">7.1.1.9</ecNumber>
    </recommendedName>
</protein>
<evidence type="ECO:0000256" key="4">
    <source>
        <dbReference type="ARBA" id="ARBA00022448"/>
    </source>
</evidence>
<feature type="transmembrane region" description="Helical" evidence="18">
    <location>
        <begin position="55"/>
        <end position="75"/>
    </location>
</feature>
<dbReference type="AlphaFoldDB" id="A0A7X1E2U3"/>
<keyword evidence="12 18" id="KW-1133">Transmembrane helix</keyword>
<dbReference type="PROSITE" id="PS00077">
    <property type="entry name" value="COX1_CUB"/>
    <property type="match status" value="1"/>
</dbReference>
<feature type="transmembrane region" description="Helical" evidence="18">
    <location>
        <begin position="624"/>
        <end position="644"/>
    </location>
</feature>
<feature type="transmembrane region" description="Helical" evidence="18">
    <location>
        <begin position="503"/>
        <end position="523"/>
    </location>
</feature>
<dbReference type="GO" id="GO:0046872">
    <property type="term" value="F:metal ion binding"/>
    <property type="evidence" value="ECO:0007669"/>
    <property type="project" value="UniProtKB-KW"/>
</dbReference>
<feature type="transmembrane region" description="Helical" evidence="18">
    <location>
        <begin position="387"/>
        <end position="408"/>
    </location>
</feature>
<comment type="caution">
    <text evidence="21">The sequence shown here is derived from an EMBL/GenBank/DDBJ whole genome shotgun (WGS) entry which is preliminary data.</text>
</comment>
<sequence>MALSTTTTHTPPDKADPHSSDSDAPARSHLGLVRPDHSTGLKDWLTTVDHKKIGAMYAIFALAFLVFGGIEALFIRAQLAVSENNLVSAETYNQLFTMHGTTMVFLAVMPLSSAFFNFLVPLQIGARDVAFPRLNAFSLWTFVAGALVVNLSWLFQAAHAFGWFTPANGMSDIVPSAGWFGYAPLTGDQYTGIGTDFWIFGLQVLGIASIAAALNFIVTIINFRAPGMKMMRLPVFIWMTLITSILIIFAFPPITVALGELMFDRTFGANFFRVEEGGQPILWQHLFWVFGHPEVYILILPAMGIISEILPVFSRKPLFGYSLIVFSGAVIGFLGFAVWSHHMFTTGLGKVATAAFSLLTMAIAVPTGVKIFNWIGTLWGGRIKFSVPMILSLGFIWMFMMGGFSGIMHSSAPSDAQQQDSYFVVAHFHYVLIGGSILSLLAGIYFWLPKMSGKMWYGKLGYWVSGIVIVGLNVTFFPMHFLGMIGMPRRTHTYLEGTGWQPMNLVCTIGAFTLAIGIFLFLWDVIRTLRNGKPAGDDPWDGRTLEWTISSPPPSYNFARTPIVHSRDALWAHKHGRANLRIGSVEADPHGIHMPSQSWFPLLASSGFLILGLSMALRQAGVPFCGYIAIGGLGITILGIYLWALEGPGGYHVKPEAAK</sequence>
<keyword evidence="7 17" id="KW-0679">Respiratory chain</keyword>
<evidence type="ECO:0000256" key="7">
    <source>
        <dbReference type="ARBA" id="ARBA00022660"/>
    </source>
</evidence>
<dbReference type="GO" id="GO:0006119">
    <property type="term" value="P:oxidative phosphorylation"/>
    <property type="evidence" value="ECO:0007669"/>
    <property type="project" value="UniProtKB-UniPathway"/>
</dbReference>
<feature type="domain" description="Cytochrome oxidase subunit I profile" evidence="20">
    <location>
        <begin position="44"/>
        <end position="565"/>
    </location>
</feature>
<evidence type="ECO:0000256" key="11">
    <source>
        <dbReference type="ARBA" id="ARBA00022982"/>
    </source>
</evidence>
<gene>
    <name evidence="21" type="primary">ctaD</name>
    <name evidence="21" type="ORF">H5P30_03440</name>
</gene>
<dbReference type="PROSITE" id="PS50855">
    <property type="entry name" value="COX1"/>
    <property type="match status" value="1"/>
</dbReference>
<evidence type="ECO:0000256" key="14">
    <source>
        <dbReference type="ARBA" id="ARBA00023008"/>
    </source>
</evidence>
<evidence type="ECO:0000256" key="3">
    <source>
        <dbReference type="ARBA" id="ARBA00009578"/>
    </source>
</evidence>
<keyword evidence="4 17" id="KW-0813">Transport</keyword>
<accession>A0A7X1E2U3</accession>
<dbReference type="GO" id="GO:0020037">
    <property type="term" value="F:heme binding"/>
    <property type="evidence" value="ECO:0007669"/>
    <property type="project" value="InterPro"/>
</dbReference>
<reference evidence="21 22" key="1">
    <citation type="submission" date="2020-07" db="EMBL/GenBank/DDBJ databases">
        <authorList>
            <person name="Feng X."/>
        </authorList>
    </citation>
    <scope>NUCLEOTIDE SEQUENCE [LARGE SCALE GENOMIC DNA]</scope>
    <source>
        <strain evidence="21 22">JCM14086</strain>
    </source>
</reference>
<keyword evidence="5 18" id="KW-1003">Cell membrane</keyword>
<dbReference type="InterPro" id="IPR023616">
    <property type="entry name" value="Cyt_c_oxase-like_su1_dom"/>
</dbReference>
<evidence type="ECO:0000256" key="15">
    <source>
        <dbReference type="ARBA" id="ARBA00023136"/>
    </source>
</evidence>
<feature type="compositionally biased region" description="Basic and acidic residues" evidence="19">
    <location>
        <begin position="11"/>
        <end position="26"/>
    </location>
</feature>
<feature type="transmembrane region" description="Helical" evidence="18">
    <location>
        <begin position="235"/>
        <end position="258"/>
    </location>
</feature>
<feature type="transmembrane region" description="Helical" evidence="18">
    <location>
        <begin position="286"/>
        <end position="306"/>
    </location>
</feature>
<evidence type="ECO:0000256" key="16">
    <source>
        <dbReference type="ARBA" id="ARBA00047816"/>
    </source>
</evidence>
<feature type="transmembrane region" description="Helical" evidence="18">
    <location>
        <begin position="428"/>
        <end position="448"/>
    </location>
</feature>
<dbReference type="InterPro" id="IPR036927">
    <property type="entry name" value="Cyt_c_oxase-like_su1_sf"/>
</dbReference>
<evidence type="ECO:0000259" key="20">
    <source>
        <dbReference type="PROSITE" id="PS50855"/>
    </source>
</evidence>
<dbReference type="InterPro" id="IPR000883">
    <property type="entry name" value="Cyt_C_Oxase_1"/>
</dbReference>
<dbReference type="InterPro" id="IPR023615">
    <property type="entry name" value="Cyt_c_Oxase_su1_BS"/>
</dbReference>
<comment type="pathway">
    <text evidence="2 18">Energy metabolism; oxidative phosphorylation.</text>
</comment>
<dbReference type="NCBIfam" id="TIGR02891">
    <property type="entry name" value="CtaD_CoxA"/>
    <property type="match status" value="1"/>
</dbReference>
<dbReference type="UniPathway" id="UPA00705"/>
<evidence type="ECO:0000256" key="12">
    <source>
        <dbReference type="ARBA" id="ARBA00022989"/>
    </source>
</evidence>
<feature type="transmembrane region" description="Helical" evidence="18">
    <location>
        <begin position="134"/>
        <end position="155"/>
    </location>
</feature>
<keyword evidence="6 17" id="KW-0349">Heme</keyword>
<evidence type="ECO:0000256" key="9">
    <source>
        <dbReference type="ARBA" id="ARBA00022723"/>
    </source>
</evidence>
<keyword evidence="15 18" id="KW-0472">Membrane</keyword>
<dbReference type="PRINTS" id="PR01165">
    <property type="entry name" value="CYCOXIDASEI"/>
</dbReference>
<comment type="similarity">
    <text evidence="3 17">Belongs to the heme-copper respiratory oxidase family.</text>
</comment>
<evidence type="ECO:0000313" key="21">
    <source>
        <dbReference type="EMBL" id="MBC2600830.1"/>
    </source>
</evidence>
<dbReference type="Pfam" id="PF00115">
    <property type="entry name" value="COX1"/>
    <property type="match status" value="1"/>
</dbReference>
<feature type="transmembrane region" description="Helical" evidence="18">
    <location>
        <begin position="197"/>
        <end position="223"/>
    </location>
</feature>
<dbReference type="SUPFAM" id="SSF81442">
    <property type="entry name" value="Cytochrome c oxidase subunit I-like"/>
    <property type="match status" value="1"/>
</dbReference>
<feature type="transmembrane region" description="Helical" evidence="18">
    <location>
        <begin position="460"/>
        <end position="483"/>
    </location>
</feature>
<dbReference type="Gene3D" id="1.10.287.70">
    <property type="match status" value="1"/>
</dbReference>
<dbReference type="PANTHER" id="PTHR10422:SF35">
    <property type="entry name" value="CYTOCHROME BO(3) UBIQUINOL OXIDASE SUBUNIT 1"/>
    <property type="match status" value="1"/>
</dbReference>
<keyword evidence="22" id="KW-1185">Reference proteome</keyword>
<evidence type="ECO:0000256" key="8">
    <source>
        <dbReference type="ARBA" id="ARBA00022692"/>
    </source>
</evidence>
<keyword evidence="13 18" id="KW-0408">Iron</keyword>
<evidence type="ECO:0000256" key="10">
    <source>
        <dbReference type="ARBA" id="ARBA00022967"/>
    </source>
</evidence>
<dbReference type="GO" id="GO:0005886">
    <property type="term" value="C:plasma membrane"/>
    <property type="evidence" value="ECO:0007669"/>
    <property type="project" value="UniProtKB-SubCell"/>
</dbReference>
<dbReference type="Gene3D" id="1.20.210.10">
    <property type="entry name" value="Cytochrome c oxidase-like, subunit I domain"/>
    <property type="match status" value="1"/>
</dbReference>
<feature type="region of interest" description="Disordered" evidence="19">
    <location>
        <begin position="1"/>
        <end position="34"/>
    </location>
</feature>
<evidence type="ECO:0000256" key="19">
    <source>
        <dbReference type="SAM" id="MobiDB-lite"/>
    </source>
</evidence>
<keyword evidence="10" id="KW-1278">Translocase</keyword>
<organism evidence="21 22">
    <name type="scientific">Puniceicoccus vermicola</name>
    <dbReference type="NCBI Taxonomy" id="388746"/>
    <lineage>
        <taxon>Bacteria</taxon>
        <taxon>Pseudomonadati</taxon>
        <taxon>Verrucomicrobiota</taxon>
        <taxon>Opitutia</taxon>
        <taxon>Puniceicoccales</taxon>
        <taxon>Puniceicoccaceae</taxon>
        <taxon>Puniceicoccus</taxon>
    </lineage>
</organism>
<keyword evidence="11 17" id="KW-0249">Electron transport</keyword>
<proteinExistence type="inferred from homology"/>
<feature type="transmembrane region" description="Helical" evidence="18">
    <location>
        <begin position="95"/>
        <end position="122"/>
    </location>
</feature>
<evidence type="ECO:0000256" key="18">
    <source>
        <dbReference type="RuleBase" id="RU363061"/>
    </source>
</evidence>
<evidence type="ECO:0000256" key="2">
    <source>
        <dbReference type="ARBA" id="ARBA00004673"/>
    </source>
</evidence>